<gene>
    <name evidence="1" type="ORF">METZ01_LOCUS71758</name>
</gene>
<dbReference type="AlphaFoldDB" id="A0A381TST0"/>
<reference evidence="1" key="1">
    <citation type="submission" date="2018-05" db="EMBL/GenBank/DDBJ databases">
        <authorList>
            <person name="Lanie J.A."/>
            <person name="Ng W.-L."/>
            <person name="Kazmierczak K.M."/>
            <person name="Andrzejewski T.M."/>
            <person name="Davidsen T.M."/>
            <person name="Wayne K.J."/>
            <person name="Tettelin H."/>
            <person name="Glass J.I."/>
            <person name="Rusch D."/>
            <person name="Podicherti R."/>
            <person name="Tsui H.-C.T."/>
            <person name="Winkler M.E."/>
        </authorList>
    </citation>
    <scope>NUCLEOTIDE SEQUENCE</scope>
</reference>
<evidence type="ECO:0000313" key="1">
    <source>
        <dbReference type="EMBL" id="SVA18904.1"/>
    </source>
</evidence>
<sequence length="193" mass="21409">ISVPDGEGRDLADFERILVGPFIVTTPDAPVPVGPRAVAYFRRRIVQRSFLQAVDMPGGITSTNADPLKDTEMWRQIGEESGADLIFTGRIGLESTSASRLVSENIRAPNGEVTEVTRFRNLVKYDVSIRFVLLRGDDGSMIKEGDLQSSREFAAGDDIPADDMYVETLEELLPQLLDAITPKRVEQKRVLIF</sequence>
<dbReference type="EMBL" id="UINC01005075">
    <property type="protein sequence ID" value="SVA18904.1"/>
    <property type="molecule type" value="Genomic_DNA"/>
</dbReference>
<proteinExistence type="predicted"/>
<feature type="non-terminal residue" evidence="1">
    <location>
        <position position="1"/>
    </location>
</feature>
<accession>A0A381TST0</accession>
<name>A0A381TST0_9ZZZZ</name>
<organism evidence="1">
    <name type="scientific">marine metagenome</name>
    <dbReference type="NCBI Taxonomy" id="408172"/>
    <lineage>
        <taxon>unclassified sequences</taxon>
        <taxon>metagenomes</taxon>
        <taxon>ecological metagenomes</taxon>
    </lineage>
</organism>
<protein>
    <submittedName>
        <fullName evidence="1">Uncharacterized protein</fullName>
    </submittedName>
</protein>